<gene>
    <name evidence="3" type="ORF">H6H03_01795</name>
</gene>
<keyword evidence="1" id="KW-0808">Transferase</keyword>
<name>A0ABR8JZA2_9NOSO</name>
<protein>
    <submittedName>
        <fullName evidence="3">Class I SAM-dependent methyltransferase</fullName>
    </submittedName>
</protein>
<reference evidence="3 4" key="1">
    <citation type="journal article" date="2020" name="ISME J.">
        <title>Comparative genomics reveals insights into cyanobacterial evolution and habitat adaptation.</title>
        <authorList>
            <person name="Chen M.Y."/>
            <person name="Teng W.K."/>
            <person name="Zhao L."/>
            <person name="Hu C.X."/>
            <person name="Zhou Y.K."/>
            <person name="Han B.P."/>
            <person name="Song L.R."/>
            <person name="Shu W.S."/>
        </authorList>
    </citation>
    <scope>NUCLEOTIDE SEQUENCE [LARGE SCALE GENOMIC DNA]</scope>
    <source>
        <strain evidence="3 4">FACHB-159</strain>
    </source>
</reference>
<keyword evidence="3" id="KW-0489">Methyltransferase</keyword>
<dbReference type="SUPFAM" id="SSF53335">
    <property type="entry name" value="S-adenosyl-L-methionine-dependent methyltransferases"/>
    <property type="match status" value="1"/>
</dbReference>
<comment type="caution">
    <text evidence="3">The sequence shown here is derived from an EMBL/GenBank/DDBJ whole genome shotgun (WGS) entry which is preliminary data.</text>
</comment>
<dbReference type="Proteomes" id="UP000637383">
    <property type="component" value="Unassembled WGS sequence"/>
</dbReference>
<sequence length="241" mass="27305">MNEWYKEDLAFIHDVGYRDYALKSAPGILKILAENKISDGLVVDLGCGSGLWAQELIEANYDVLGVDISESMINIARSRVPNAEFRIESLFKTEIPPCNAVTSISECLSYVFDEDCDLVHLFHRIYNALTPGGVFIFDISQTGQVIPGTTTKGFTEGEDWLVLVEKHEDIEQKTLTRRIITFRKVGEYYRRDDEVHHQRLYDTATITNQLQQVGFEVQTSRSYGEYELSPGHAVFIARKAG</sequence>
<proteinExistence type="predicted"/>
<dbReference type="InterPro" id="IPR029063">
    <property type="entry name" value="SAM-dependent_MTases_sf"/>
</dbReference>
<accession>A0ABR8JZA2</accession>
<dbReference type="InterPro" id="IPR041698">
    <property type="entry name" value="Methyltransf_25"/>
</dbReference>
<evidence type="ECO:0000256" key="1">
    <source>
        <dbReference type="ARBA" id="ARBA00022679"/>
    </source>
</evidence>
<dbReference type="Gene3D" id="3.40.50.150">
    <property type="entry name" value="Vaccinia Virus protein VP39"/>
    <property type="match status" value="1"/>
</dbReference>
<organism evidence="3 4">
    <name type="scientific">Nostoc paludosum FACHB-159</name>
    <dbReference type="NCBI Taxonomy" id="2692908"/>
    <lineage>
        <taxon>Bacteria</taxon>
        <taxon>Bacillati</taxon>
        <taxon>Cyanobacteriota</taxon>
        <taxon>Cyanophyceae</taxon>
        <taxon>Nostocales</taxon>
        <taxon>Nostocaceae</taxon>
        <taxon>Nostoc</taxon>
    </lineage>
</organism>
<dbReference type="Pfam" id="PF13649">
    <property type="entry name" value="Methyltransf_25"/>
    <property type="match status" value="1"/>
</dbReference>
<evidence type="ECO:0000259" key="2">
    <source>
        <dbReference type="Pfam" id="PF13649"/>
    </source>
</evidence>
<evidence type="ECO:0000313" key="4">
    <source>
        <dbReference type="Proteomes" id="UP000637383"/>
    </source>
</evidence>
<dbReference type="GO" id="GO:0008168">
    <property type="term" value="F:methyltransferase activity"/>
    <property type="evidence" value="ECO:0007669"/>
    <property type="project" value="UniProtKB-KW"/>
</dbReference>
<evidence type="ECO:0000313" key="3">
    <source>
        <dbReference type="EMBL" id="MBD2732649.1"/>
    </source>
</evidence>
<feature type="domain" description="Methyltransferase" evidence="2">
    <location>
        <begin position="42"/>
        <end position="133"/>
    </location>
</feature>
<keyword evidence="4" id="KW-1185">Reference proteome</keyword>
<dbReference type="CDD" id="cd02440">
    <property type="entry name" value="AdoMet_MTases"/>
    <property type="match status" value="1"/>
</dbReference>
<dbReference type="PANTHER" id="PTHR43861">
    <property type="entry name" value="TRANS-ACONITATE 2-METHYLTRANSFERASE-RELATED"/>
    <property type="match status" value="1"/>
</dbReference>
<dbReference type="EMBL" id="JACJTU010000001">
    <property type="protein sequence ID" value="MBD2732649.1"/>
    <property type="molecule type" value="Genomic_DNA"/>
</dbReference>
<dbReference type="Gene3D" id="2.20.25.110">
    <property type="entry name" value="S-adenosyl-L-methionine-dependent methyltransferases"/>
    <property type="match status" value="1"/>
</dbReference>
<dbReference type="GO" id="GO:0032259">
    <property type="term" value="P:methylation"/>
    <property type="evidence" value="ECO:0007669"/>
    <property type="project" value="UniProtKB-KW"/>
</dbReference>
<dbReference type="RefSeq" id="WP_190953356.1">
    <property type="nucleotide sequence ID" value="NZ_JACJTU010000001.1"/>
</dbReference>